<dbReference type="OMA" id="LMVYNSQ"/>
<gene>
    <name evidence="5" type="ORF">TRAPUB_1657</name>
</gene>
<dbReference type="PANTHER" id="PTHR19965">
    <property type="entry name" value="RNA AND EXPORT FACTOR BINDING PROTEIN"/>
    <property type="match status" value="1"/>
</dbReference>
<dbReference type="PANTHER" id="PTHR19965:SF35">
    <property type="entry name" value="RNA ANNEALING PROTEIN YRA1"/>
    <property type="match status" value="1"/>
</dbReference>
<dbReference type="GO" id="GO:0003729">
    <property type="term" value="F:mRNA binding"/>
    <property type="evidence" value="ECO:0007669"/>
    <property type="project" value="TreeGrafter"/>
</dbReference>
<feature type="compositionally biased region" description="Low complexity" evidence="3">
    <location>
        <begin position="26"/>
        <end position="40"/>
    </location>
</feature>
<feature type="region of interest" description="Disordered" evidence="3">
    <location>
        <begin position="129"/>
        <end position="246"/>
    </location>
</feature>
<feature type="region of interest" description="Disordered" evidence="3">
    <location>
        <begin position="1"/>
        <end position="40"/>
    </location>
</feature>
<feature type="compositionally biased region" description="Polar residues" evidence="3">
    <location>
        <begin position="1"/>
        <end position="15"/>
    </location>
</feature>
<feature type="compositionally biased region" description="Basic residues" evidence="3">
    <location>
        <begin position="210"/>
        <end position="225"/>
    </location>
</feature>
<dbReference type="Gene3D" id="3.30.70.330">
    <property type="match status" value="1"/>
</dbReference>
<feature type="domain" description="RRM" evidence="4">
    <location>
        <begin position="45"/>
        <end position="124"/>
    </location>
</feature>
<protein>
    <submittedName>
        <fullName evidence="5">mRNA export protein mlo3</fullName>
    </submittedName>
</protein>
<dbReference type="InterPro" id="IPR051229">
    <property type="entry name" value="ALYREF_mRNA_export"/>
</dbReference>
<comment type="caution">
    <text evidence="5">The sequence shown here is derived from an EMBL/GenBank/DDBJ whole genome shotgun (WGS) entry which is preliminary data.</text>
</comment>
<accession>A0A1M2VIS9</accession>
<dbReference type="EMBL" id="MNAD01001172">
    <property type="protein sequence ID" value="OJT07472.1"/>
    <property type="molecule type" value="Genomic_DNA"/>
</dbReference>
<evidence type="ECO:0000256" key="3">
    <source>
        <dbReference type="SAM" id="MobiDB-lite"/>
    </source>
</evidence>
<organism evidence="5 6">
    <name type="scientific">Trametes pubescens</name>
    <name type="common">White-rot fungus</name>
    <dbReference type="NCBI Taxonomy" id="154538"/>
    <lineage>
        <taxon>Eukaryota</taxon>
        <taxon>Fungi</taxon>
        <taxon>Dikarya</taxon>
        <taxon>Basidiomycota</taxon>
        <taxon>Agaricomycotina</taxon>
        <taxon>Agaricomycetes</taxon>
        <taxon>Polyporales</taxon>
        <taxon>Polyporaceae</taxon>
        <taxon>Trametes</taxon>
    </lineage>
</organism>
<keyword evidence="1 2" id="KW-0694">RNA-binding</keyword>
<feature type="compositionally biased region" description="Basic residues" evidence="3">
    <location>
        <begin position="171"/>
        <end position="182"/>
    </location>
</feature>
<dbReference type="STRING" id="154538.A0A1M2VIS9"/>
<evidence type="ECO:0000256" key="1">
    <source>
        <dbReference type="ARBA" id="ARBA00022884"/>
    </source>
</evidence>
<evidence type="ECO:0000313" key="6">
    <source>
        <dbReference type="Proteomes" id="UP000184267"/>
    </source>
</evidence>
<proteinExistence type="predicted"/>
<evidence type="ECO:0000313" key="5">
    <source>
        <dbReference type="EMBL" id="OJT07472.1"/>
    </source>
</evidence>
<dbReference type="SUPFAM" id="SSF54928">
    <property type="entry name" value="RNA-binding domain, RBD"/>
    <property type="match status" value="1"/>
</dbReference>
<dbReference type="Proteomes" id="UP000184267">
    <property type="component" value="Unassembled WGS sequence"/>
</dbReference>
<dbReference type="OrthoDB" id="346839at2759"/>
<reference evidence="5 6" key="1">
    <citation type="submission" date="2016-10" db="EMBL/GenBank/DDBJ databases">
        <title>Genome sequence of the basidiomycete white-rot fungus Trametes pubescens.</title>
        <authorList>
            <person name="Makela M.R."/>
            <person name="Granchi Z."/>
            <person name="Peng M."/>
            <person name="De Vries R.P."/>
            <person name="Grigoriev I."/>
            <person name="Riley R."/>
            <person name="Hilden K."/>
        </authorList>
    </citation>
    <scope>NUCLEOTIDE SEQUENCE [LARGE SCALE GENOMIC DNA]</scope>
    <source>
        <strain evidence="5 6">FBCC735</strain>
    </source>
</reference>
<dbReference type="PROSITE" id="PS50102">
    <property type="entry name" value="RRM"/>
    <property type="match status" value="1"/>
</dbReference>
<dbReference type="GO" id="GO:0005634">
    <property type="term" value="C:nucleus"/>
    <property type="evidence" value="ECO:0007669"/>
    <property type="project" value="TreeGrafter"/>
</dbReference>
<name>A0A1M2VIS9_TRAPU</name>
<dbReference type="Pfam" id="PF00076">
    <property type="entry name" value="RRM_1"/>
    <property type="match status" value="1"/>
</dbReference>
<dbReference type="InterPro" id="IPR000504">
    <property type="entry name" value="RRM_dom"/>
</dbReference>
<sequence>MLSHAQSSRLNTYHTPKQRILGNPSAHPAPAWRPNARAANTDPGSKILLSRLPLDVEENEVETLFTRTVGPVKEVLMVYNSQGNSRGMAVVTFGRASDAAVARGKYNGKIVDGRRPIRIEIIIDDDEVQRIPPPPATGAPSLLERLGPPKVFHPAAQPYVHTPVNLQKRSLTPRRFSRHPRQHVAPAKGAPHQPQQQQQPPPPPPGPHNVKGKLRAKKGPRRLNKQRQAQPAKQPTKKKTTEELDKEIEEYKASAAGGKIKTSESATFMMQLV</sequence>
<keyword evidence="6" id="KW-1185">Reference proteome</keyword>
<dbReference type="InterPro" id="IPR035979">
    <property type="entry name" value="RBD_domain_sf"/>
</dbReference>
<dbReference type="SMART" id="SM00360">
    <property type="entry name" value="RRM"/>
    <property type="match status" value="1"/>
</dbReference>
<dbReference type="AlphaFoldDB" id="A0A1M2VIS9"/>
<dbReference type="InterPro" id="IPR012677">
    <property type="entry name" value="Nucleotide-bd_a/b_plait_sf"/>
</dbReference>
<evidence type="ECO:0000259" key="4">
    <source>
        <dbReference type="PROSITE" id="PS50102"/>
    </source>
</evidence>
<evidence type="ECO:0000256" key="2">
    <source>
        <dbReference type="PROSITE-ProRule" id="PRU00176"/>
    </source>
</evidence>